<dbReference type="SUPFAM" id="SSF56801">
    <property type="entry name" value="Acetyl-CoA synthetase-like"/>
    <property type="match status" value="2"/>
</dbReference>
<comment type="cofactor">
    <cofactor evidence="1">
        <name>pantetheine 4'-phosphate</name>
        <dbReference type="ChEBI" id="CHEBI:47942"/>
    </cofactor>
</comment>
<feature type="domain" description="Carrier" evidence="7">
    <location>
        <begin position="1021"/>
        <end position="1095"/>
    </location>
</feature>
<evidence type="ECO:0000256" key="5">
    <source>
        <dbReference type="ARBA" id="ARBA00022737"/>
    </source>
</evidence>
<dbReference type="Gene3D" id="3.30.300.30">
    <property type="match status" value="2"/>
</dbReference>
<comment type="similarity">
    <text evidence="2">Belongs to the ATP-dependent AMP-binding enzyme family.</text>
</comment>
<sequence length="2648" mass="279777">MQSPDKHALARRIAALAPDARARLLDALAQKGIAFSMLPIVPAATRHAAAPLSFQQQRMWFLSRVGGAEAALHIPGLLRFDGALDRATLQRSLDALVARHDTLRTRFAEDDAGVPWQTVDAHAGVPLDVTDLRDTPADTREARARALARDDANRPFDLGRAPLLRARAIVLADDCHWLALTMHHIVSDGWSGDILLRELGALYAAFARGDDPAAALPPLPLGYADYALWQRDLASTGVFERQLAYWRERLGAQAARLPLATDRPRGAVQSFEGARLRFTLPAALSARLRALAQARDTTLFNVLLAVLHATLARLSGETDIRIGVPSANRARAELAPLVGFFVNTLVIRATPAPDTPFDALLAEAGQAMRDAHAHQDVPFEQIVEALQPDRSLAANPLFQVKFTQQLPLVAHALADGLTVTPLALDDDATRFDLGLDVTDLPDGVEGVVSYARALFDPATVARFADAFAGIAAQVADAPDTPVGQLALPGARDGAHGAARTWPHGDVLAAWRAHVAARPDALALHAEGAGEVSRAALDRATDRIAAVLAARGARAETRVALCAPRSAAFAMGLIGILKTGAAYVPLDPMLPAARLAEMVADSGAVAVLGFGAGADALRAAGCTPVLLTDDPAAPLAQADAEAVAGAPAFVAPPIDPRQAAYLIYTSGSTGKPKGVVVSHGALADYALGVVERFGWGDDLRMAMVSTVAADLGHTVLFGALASGSALYLPDAECAFDPGRFADYVARHAIDVLKIVPSHLAALLQGDRPERALPARALVLGGEPLPMALAEQVRALRPACRIFNHYGPTETTVGVLAAQVEPRAGGAEVPVGRPLPNAYAQILDARLEPVPAGVDGELYLGGPGVARGYLGRPALTAERFVPDPRGTGERLYRSGDRVRWTDDGSILFVGRADDQLKIRGYRVEPREVAHVLRNHPDVAQAEVIGAARDDGAQQLLAYVVPRAGVSADPAAWRAHLAAHLPDYMVPAHVLAIERMPLTPNGKLDRRALPQPQPAAAPAADDAPPQGELETTLAQLWQQVLRVPSVGRHANFFDLGGDSILSLQIIGRARRAGIKLTPRQVFEHQTIAALAQVATPLAAAPAAGAPRAAAPAANAGGDWTPTPAQARFFALDLPNPAHWNQSVLVRTTASLDPAALDAAFRGLVARHAALRLSAQRDAAGAWRMREAFDAAQAASRASCVAQVRARDLADLDAQCDAAQRSLDLAAGTTLRALHATLDDGGAYLFVAIHHLAIDGVSWRVLFDELEHAYRRIVAGDTAALPDAGVAAHAWAADWRARLASGALAASADAWLRAGDGARAWPLDSLAGTAGPGAARTGRAHRALDASLTRALLALPGSARRLHVDDLLLTAFAQALAHTAGVADADVWVEVEGHGRDELPGAPDCARSVGWFTSLYPVALRASADPAAALTHNRQQLRATPDDGVSFGLLRELGDDATRARLRALPLPNLRFNYLGRVDAGLDGDADGLFALADAPHGAERDPGAAPSAALALDARVQRDRLRVDLTFDTARCDAQRVDALADAFANALAALVERAGRDDFATLAPADFPVAALDAAGLAALGLPPARVEDIYPLSPMQRGILFEVQYAPDDARYLNQFALTLDAPDLARFEAAWDATVARHPVLRTALAKPADDGAAPMQWVDRTARMPLARVDLRAAADPARALDEYAASQRETPFDLEQAPLMRAALVQLPGERYRFLWTRHHLLLDGWSSARVLAEVVGRYRAPDTPDWAGAPPRYRDYLGWLAADPERSGDGASLGAASAAFWAPRIGAPDEPTLLAGALAAPAVAPAVRHAQVDVAWSSDETAALAAFARTRRLTLNTLLQGAWLVLLARYTGQSTVAFGATVAGRPDAVAGAQEMVGLFINTLPIVRDVSPGQARDAWLHALQDENLALREHEHVPLAAIQRLRAGAGAAFDTLVVFENYPLDASLLAHGDDPRALRYTDLATAETTGYPLSVVATVESALRVRFNYDATRFAPDAIDRLCAHLREALRALAAPSTATLGDIALLDAPQRTQIAAFSRGPRLPDNARPVPERIAATARRVPGAVALLCGDTQLDYATLEQRSDRLARRLRALGVGVEDRVAIAMQRGVDMPVAMLAVWKVGAAYVPLDPEYPLDRIAYVLEDAGVRAAIADDAGRARLPAGPGVPIVAPEQDGPDDGGDAAPFAAARIAPGQAAYAIYTSGSTGRPKGVVVTHDALANFICAMQAAPGLEASDTLVAVTSLSFDIAVLELILPLVVGARVHIARHDEARDPAFLVRSLAAAQVMQATPATWRMLVEAGWRPAPGLRMFCGGEALPADLARALAAPGTQLWNLYGPTEATVWTSAARIDTVEPVNQSIGGPIANTTLYVLDAALQPAPLGVAGEVYLGGAGLARGYHGRPSLTAERFVPDPFAADGTRMYRTGDLARWRPDGGVEYLSRIDHQVKVRGFRIELGEIEAVLAAAEGVRQAVVIARDGPGGPRLLAYVCAAPDVAPDVARLRDALAQQLPAYMQPAHIAVLDALPLTPNGKLDRRALPEPPAVRGPAGQAPRSAFEDEMAAVWEPLLGVDAIAPDDDFFALGGHSLLATRLVAQVSRRFAVDVPLRAVFEASTLRAFSARVEAARGDAGVALAGLGQLDALLDALGAD</sequence>
<dbReference type="GO" id="GO:0047527">
    <property type="term" value="F:2,3-dihydroxybenzoate-serine ligase activity"/>
    <property type="evidence" value="ECO:0007669"/>
    <property type="project" value="TreeGrafter"/>
</dbReference>
<name>A0A6J5DN61_9BURK</name>
<evidence type="ECO:0000256" key="3">
    <source>
        <dbReference type="ARBA" id="ARBA00022450"/>
    </source>
</evidence>
<gene>
    <name evidence="8" type="ORF">BPA30113_01325</name>
</gene>
<dbReference type="PROSITE" id="PS00455">
    <property type="entry name" value="AMP_BINDING"/>
    <property type="match status" value="1"/>
</dbReference>
<dbReference type="SMART" id="SM00823">
    <property type="entry name" value="PKS_PP"/>
    <property type="match status" value="2"/>
</dbReference>
<organism evidence="8 9">
    <name type="scientific">Burkholderia paludis</name>
    <dbReference type="NCBI Taxonomy" id="1506587"/>
    <lineage>
        <taxon>Bacteria</taxon>
        <taxon>Pseudomonadati</taxon>
        <taxon>Pseudomonadota</taxon>
        <taxon>Betaproteobacteria</taxon>
        <taxon>Burkholderiales</taxon>
        <taxon>Burkholderiaceae</taxon>
        <taxon>Burkholderia</taxon>
        <taxon>Burkholderia cepacia complex</taxon>
    </lineage>
</organism>
<dbReference type="Gene3D" id="3.40.50.980">
    <property type="match status" value="4"/>
</dbReference>
<dbReference type="FunFam" id="3.30.300.30:FF:000010">
    <property type="entry name" value="Enterobactin synthetase component F"/>
    <property type="match status" value="2"/>
</dbReference>
<dbReference type="Gene3D" id="1.10.1200.10">
    <property type="entry name" value="ACP-like"/>
    <property type="match status" value="1"/>
</dbReference>
<dbReference type="InterPro" id="IPR009081">
    <property type="entry name" value="PP-bd_ACP"/>
</dbReference>
<dbReference type="NCBIfam" id="TIGR01720">
    <property type="entry name" value="NRPS-para261"/>
    <property type="match status" value="1"/>
</dbReference>
<dbReference type="InterPro" id="IPR020845">
    <property type="entry name" value="AMP-binding_CS"/>
</dbReference>
<dbReference type="Gene3D" id="2.30.38.10">
    <property type="entry name" value="Luciferase, Domain 3"/>
    <property type="match status" value="2"/>
</dbReference>
<dbReference type="Pfam" id="PF00550">
    <property type="entry name" value="PP-binding"/>
    <property type="match status" value="2"/>
</dbReference>
<dbReference type="GO" id="GO:0009239">
    <property type="term" value="P:enterobactin biosynthetic process"/>
    <property type="evidence" value="ECO:0007669"/>
    <property type="project" value="TreeGrafter"/>
</dbReference>
<dbReference type="Proteomes" id="UP000494330">
    <property type="component" value="Unassembled WGS sequence"/>
</dbReference>
<dbReference type="CDD" id="cd19531">
    <property type="entry name" value="LCL_NRPS-like"/>
    <property type="match status" value="1"/>
</dbReference>
<dbReference type="NCBIfam" id="NF003417">
    <property type="entry name" value="PRK04813.1"/>
    <property type="match status" value="2"/>
</dbReference>
<dbReference type="InterPro" id="IPR020806">
    <property type="entry name" value="PKS_PP-bd"/>
</dbReference>
<reference evidence="8 9" key="1">
    <citation type="submission" date="2019-09" db="EMBL/GenBank/DDBJ databases">
        <authorList>
            <person name="Depoorter E."/>
        </authorList>
    </citation>
    <scope>NUCLEOTIDE SEQUENCE [LARGE SCALE GENOMIC DNA]</scope>
    <source>
        <strain evidence="8">LMG 30113</strain>
    </source>
</reference>
<dbReference type="FunFam" id="1.10.1200.10:FF:000016">
    <property type="entry name" value="Non-ribosomal peptide synthase"/>
    <property type="match status" value="1"/>
</dbReference>
<dbReference type="Pfam" id="PF13193">
    <property type="entry name" value="AMP-binding_C"/>
    <property type="match status" value="2"/>
</dbReference>
<dbReference type="InterPro" id="IPR001242">
    <property type="entry name" value="Condensation_dom"/>
</dbReference>
<evidence type="ECO:0000256" key="4">
    <source>
        <dbReference type="ARBA" id="ARBA00022553"/>
    </source>
</evidence>
<keyword evidence="4" id="KW-0597">Phosphoprotein</keyword>
<dbReference type="InterPro" id="IPR036736">
    <property type="entry name" value="ACP-like_sf"/>
</dbReference>
<dbReference type="SUPFAM" id="SSF52777">
    <property type="entry name" value="CoA-dependent acyltransferases"/>
    <property type="match status" value="6"/>
</dbReference>
<proteinExistence type="inferred from homology"/>
<dbReference type="InterPro" id="IPR025110">
    <property type="entry name" value="AMP-bd_C"/>
</dbReference>
<dbReference type="PANTHER" id="PTHR45527:SF1">
    <property type="entry name" value="FATTY ACID SYNTHASE"/>
    <property type="match status" value="1"/>
</dbReference>
<dbReference type="PROSITE" id="PS50075">
    <property type="entry name" value="CARRIER"/>
    <property type="match status" value="2"/>
</dbReference>
<dbReference type="InterPro" id="IPR006162">
    <property type="entry name" value="Ppantetheine_attach_site"/>
</dbReference>
<dbReference type="GO" id="GO:0005829">
    <property type="term" value="C:cytosol"/>
    <property type="evidence" value="ECO:0007669"/>
    <property type="project" value="TreeGrafter"/>
</dbReference>
<dbReference type="Gene3D" id="3.30.559.30">
    <property type="entry name" value="Nonribosomal peptide synthetase, condensation domain"/>
    <property type="match status" value="3"/>
</dbReference>
<dbReference type="PANTHER" id="PTHR45527">
    <property type="entry name" value="NONRIBOSOMAL PEPTIDE SYNTHETASE"/>
    <property type="match status" value="1"/>
</dbReference>
<dbReference type="CDD" id="cd05930">
    <property type="entry name" value="A_NRPS"/>
    <property type="match status" value="1"/>
</dbReference>
<dbReference type="GO" id="GO:0031177">
    <property type="term" value="F:phosphopantetheine binding"/>
    <property type="evidence" value="ECO:0007669"/>
    <property type="project" value="InterPro"/>
</dbReference>
<evidence type="ECO:0000256" key="6">
    <source>
        <dbReference type="SAM" id="MobiDB-lite"/>
    </source>
</evidence>
<dbReference type="PROSITE" id="PS00012">
    <property type="entry name" value="PHOSPHOPANTETHEINE"/>
    <property type="match status" value="2"/>
</dbReference>
<dbReference type="InterPro" id="IPR023213">
    <property type="entry name" value="CAT-like_dom_sf"/>
</dbReference>
<protein>
    <submittedName>
        <fullName evidence="8">Amino acid adenylation domain-containing protein</fullName>
    </submittedName>
</protein>
<evidence type="ECO:0000313" key="9">
    <source>
        <dbReference type="Proteomes" id="UP000494330"/>
    </source>
</evidence>
<feature type="compositionally biased region" description="Low complexity" evidence="6">
    <location>
        <begin position="1011"/>
        <end position="1023"/>
    </location>
</feature>
<dbReference type="GO" id="GO:0043041">
    <property type="term" value="P:amino acid activation for nonribosomal peptide biosynthetic process"/>
    <property type="evidence" value="ECO:0007669"/>
    <property type="project" value="TreeGrafter"/>
</dbReference>
<evidence type="ECO:0000256" key="2">
    <source>
        <dbReference type="ARBA" id="ARBA00006432"/>
    </source>
</evidence>
<keyword evidence="9" id="KW-1185">Reference proteome</keyword>
<feature type="region of interest" description="Disordered" evidence="6">
    <location>
        <begin position="999"/>
        <end position="1023"/>
    </location>
</feature>
<keyword evidence="3" id="KW-0596">Phosphopantetheine</keyword>
<evidence type="ECO:0000256" key="1">
    <source>
        <dbReference type="ARBA" id="ARBA00001957"/>
    </source>
</evidence>
<dbReference type="GO" id="GO:0009366">
    <property type="term" value="C:enterobactin synthetase complex"/>
    <property type="evidence" value="ECO:0007669"/>
    <property type="project" value="TreeGrafter"/>
</dbReference>
<dbReference type="CDD" id="cd19543">
    <property type="entry name" value="DCL_NRPS"/>
    <property type="match status" value="1"/>
</dbReference>
<dbReference type="EMBL" id="CABVQD010000003">
    <property type="protein sequence ID" value="VWB33736.1"/>
    <property type="molecule type" value="Genomic_DNA"/>
</dbReference>
<dbReference type="FunFam" id="1.10.1200.10:FF:000005">
    <property type="entry name" value="Nonribosomal peptide synthetase 1"/>
    <property type="match status" value="1"/>
</dbReference>
<dbReference type="SUPFAM" id="SSF47336">
    <property type="entry name" value="ACP-like"/>
    <property type="match status" value="2"/>
</dbReference>
<dbReference type="Gene3D" id="3.40.50.1820">
    <property type="entry name" value="alpha/beta hydrolase"/>
    <property type="match status" value="1"/>
</dbReference>
<dbReference type="FunFam" id="3.40.50.12780:FF:000012">
    <property type="entry name" value="Non-ribosomal peptide synthetase"/>
    <property type="match status" value="1"/>
</dbReference>
<dbReference type="InterPro" id="IPR010071">
    <property type="entry name" value="AA_adenyl_dom"/>
</dbReference>
<dbReference type="CDD" id="cd12116">
    <property type="entry name" value="A_NRPS_Ta1_like"/>
    <property type="match status" value="1"/>
</dbReference>
<dbReference type="Gene3D" id="3.30.559.10">
    <property type="entry name" value="Chloramphenicol acetyltransferase-like domain"/>
    <property type="match status" value="3"/>
</dbReference>
<accession>A0A6J5DN61</accession>
<dbReference type="FunFam" id="2.30.38.10:FF:000001">
    <property type="entry name" value="Non-ribosomal peptide synthetase PvdI"/>
    <property type="match status" value="1"/>
</dbReference>
<dbReference type="Pfam" id="PF00668">
    <property type="entry name" value="Condensation"/>
    <property type="match status" value="3"/>
</dbReference>
<dbReference type="GO" id="GO:0072330">
    <property type="term" value="P:monocarboxylic acid biosynthetic process"/>
    <property type="evidence" value="ECO:0007669"/>
    <property type="project" value="UniProtKB-ARBA"/>
</dbReference>
<dbReference type="InterPro" id="IPR010060">
    <property type="entry name" value="NRPS_synth"/>
</dbReference>
<dbReference type="NCBIfam" id="TIGR01733">
    <property type="entry name" value="AA-adenyl-dom"/>
    <property type="match status" value="2"/>
</dbReference>
<dbReference type="InterPro" id="IPR045851">
    <property type="entry name" value="AMP-bd_C_sf"/>
</dbReference>
<keyword evidence="5" id="KW-0677">Repeat</keyword>
<dbReference type="InterPro" id="IPR000873">
    <property type="entry name" value="AMP-dep_synth/lig_dom"/>
</dbReference>
<feature type="domain" description="Carrier" evidence="7">
    <location>
        <begin position="2550"/>
        <end position="2625"/>
    </location>
</feature>
<dbReference type="FunFam" id="3.40.50.980:FF:000001">
    <property type="entry name" value="Non-ribosomal peptide synthetase"/>
    <property type="match status" value="1"/>
</dbReference>
<dbReference type="InterPro" id="IPR029058">
    <property type="entry name" value="AB_hydrolase_fold"/>
</dbReference>
<dbReference type="Pfam" id="PF00501">
    <property type="entry name" value="AMP-binding"/>
    <property type="match status" value="2"/>
</dbReference>
<evidence type="ECO:0000259" key="7">
    <source>
        <dbReference type="PROSITE" id="PS50075"/>
    </source>
</evidence>
<dbReference type="RefSeq" id="WP_052001472.1">
    <property type="nucleotide sequence ID" value="NZ_CABVQD010000003.1"/>
</dbReference>
<evidence type="ECO:0000313" key="8">
    <source>
        <dbReference type="EMBL" id="VWB33736.1"/>
    </source>
</evidence>